<dbReference type="Proteomes" id="UP000248966">
    <property type="component" value="Unassembled WGS sequence"/>
</dbReference>
<organism evidence="2 3">
    <name type="scientific">Micromonospora noduli</name>
    <dbReference type="NCBI Taxonomy" id="709876"/>
    <lineage>
        <taxon>Bacteria</taxon>
        <taxon>Bacillati</taxon>
        <taxon>Actinomycetota</taxon>
        <taxon>Actinomycetes</taxon>
        <taxon>Micromonosporales</taxon>
        <taxon>Micromonosporaceae</taxon>
        <taxon>Micromonospora</taxon>
    </lineage>
</organism>
<comment type="caution">
    <text evidence="2">The sequence shown here is derived from an EMBL/GenBank/DDBJ whole genome shotgun (WGS) entry which is preliminary data.</text>
</comment>
<feature type="region of interest" description="Disordered" evidence="1">
    <location>
        <begin position="15"/>
        <end position="36"/>
    </location>
</feature>
<gene>
    <name evidence="2" type="ORF">LAH08_01655</name>
</gene>
<sequence>MPHDTTPILVRLGGSGQTIAAAEQDAPPYPVAPTRR</sequence>
<dbReference type="AlphaFoldDB" id="A0A328N726"/>
<accession>A0A328N726</accession>
<dbReference type="EMBL" id="PYAA01000008">
    <property type="protein sequence ID" value="RAO04307.1"/>
    <property type="molecule type" value="Genomic_DNA"/>
</dbReference>
<proteinExistence type="predicted"/>
<reference evidence="2 3" key="1">
    <citation type="submission" date="2018-03" db="EMBL/GenBank/DDBJ databases">
        <title>Defining the species Micromonospora saelicesensis and Micromonospora noduli under the framework of genomics.</title>
        <authorList>
            <person name="Riesco R."/>
            <person name="Trujillo M.E."/>
        </authorList>
    </citation>
    <scope>NUCLEOTIDE SEQUENCE [LARGE SCALE GENOMIC DNA]</scope>
    <source>
        <strain evidence="2 3">LAH08</strain>
    </source>
</reference>
<name>A0A328N726_9ACTN</name>
<evidence type="ECO:0000313" key="3">
    <source>
        <dbReference type="Proteomes" id="UP000248966"/>
    </source>
</evidence>
<evidence type="ECO:0000256" key="1">
    <source>
        <dbReference type="SAM" id="MobiDB-lite"/>
    </source>
</evidence>
<protein>
    <submittedName>
        <fullName evidence="2">Uncharacterized protein</fullName>
    </submittedName>
</protein>
<feature type="compositionally biased region" description="Pro residues" evidence="1">
    <location>
        <begin position="27"/>
        <end position="36"/>
    </location>
</feature>
<evidence type="ECO:0000313" key="2">
    <source>
        <dbReference type="EMBL" id="RAO04307.1"/>
    </source>
</evidence>